<reference evidence="2 3" key="1">
    <citation type="journal article" date="2012" name="Genome Biol.">
        <title>Genome and low-iron response of an oceanic diatom adapted to chronic iron limitation.</title>
        <authorList>
            <person name="Lommer M."/>
            <person name="Specht M."/>
            <person name="Roy A.S."/>
            <person name="Kraemer L."/>
            <person name="Andreson R."/>
            <person name="Gutowska M.A."/>
            <person name="Wolf J."/>
            <person name="Bergner S.V."/>
            <person name="Schilhabel M.B."/>
            <person name="Klostermeier U.C."/>
            <person name="Beiko R.G."/>
            <person name="Rosenstiel P."/>
            <person name="Hippler M."/>
            <person name="Laroche J."/>
        </authorList>
    </citation>
    <scope>NUCLEOTIDE SEQUENCE [LARGE SCALE GENOMIC DNA]</scope>
    <source>
        <strain evidence="2 3">CCMP1005</strain>
    </source>
</reference>
<organism evidence="2 3">
    <name type="scientific">Thalassiosira oceanica</name>
    <name type="common">Marine diatom</name>
    <dbReference type="NCBI Taxonomy" id="159749"/>
    <lineage>
        <taxon>Eukaryota</taxon>
        <taxon>Sar</taxon>
        <taxon>Stramenopiles</taxon>
        <taxon>Ochrophyta</taxon>
        <taxon>Bacillariophyta</taxon>
        <taxon>Coscinodiscophyceae</taxon>
        <taxon>Thalassiosirophycidae</taxon>
        <taxon>Thalassiosirales</taxon>
        <taxon>Thalassiosiraceae</taxon>
        <taxon>Thalassiosira</taxon>
    </lineage>
</organism>
<keyword evidence="3" id="KW-1185">Reference proteome</keyword>
<accession>K0RKC8</accession>
<comment type="caution">
    <text evidence="2">The sequence shown here is derived from an EMBL/GenBank/DDBJ whole genome shotgun (WGS) entry which is preliminary data.</text>
</comment>
<evidence type="ECO:0000256" key="1">
    <source>
        <dbReference type="SAM" id="MobiDB-lite"/>
    </source>
</evidence>
<gene>
    <name evidence="2" type="ORF">THAOC_27999</name>
</gene>
<feature type="region of interest" description="Disordered" evidence="1">
    <location>
        <begin position="54"/>
        <end position="93"/>
    </location>
</feature>
<dbReference type="Proteomes" id="UP000266841">
    <property type="component" value="Unassembled WGS sequence"/>
</dbReference>
<protein>
    <submittedName>
        <fullName evidence="2">Uncharacterized protein</fullName>
    </submittedName>
</protein>
<evidence type="ECO:0000313" key="3">
    <source>
        <dbReference type="Proteomes" id="UP000266841"/>
    </source>
</evidence>
<name>K0RKC8_THAOC</name>
<feature type="compositionally biased region" description="Polar residues" evidence="1">
    <location>
        <begin position="57"/>
        <end position="72"/>
    </location>
</feature>
<sequence length="108" mass="11296">VSQLTNRALTPITARDPSVLSTAASWEDERNCIGMPPMAMFRAAAGRAEGGVRTAFRGSSTPKPAANGITNQQDEEPYPYPSTGAAGLPDDVGPSGATLHRLIAVQCR</sequence>
<dbReference type="AlphaFoldDB" id="K0RKC8"/>
<proteinExistence type="predicted"/>
<dbReference type="EMBL" id="AGNL01039375">
    <property type="protein sequence ID" value="EJK52699.1"/>
    <property type="molecule type" value="Genomic_DNA"/>
</dbReference>
<evidence type="ECO:0000313" key="2">
    <source>
        <dbReference type="EMBL" id="EJK52699.1"/>
    </source>
</evidence>
<feature type="non-terminal residue" evidence="2">
    <location>
        <position position="1"/>
    </location>
</feature>